<evidence type="ECO:0000259" key="2">
    <source>
        <dbReference type="Pfam" id="PF00144"/>
    </source>
</evidence>
<dbReference type="PANTHER" id="PTHR46825">
    <property type="entry name" value="D-ALANYL-D-ALANINE-CARBOXYPEPTIDASE/ENDOPEPTIDASE AMPH"/>
    <property type="match status" value="1"/>
</dbReference>
<keyword evidence="4" id="KW-1185">Reference proteome</keyword>
<sequence>MPNTLGRAALSLAASAVFALVVPVSAQAQAADPHADTQALLNAYQSGVGGPGAAVFAGNASGSWALTSGTGNVNGNDPIQPDEKFRVASQTKTFTAAVVVKLVDAGLVSLDAPIERYLPGVVDGNGYDGTTITVRELLQHTSGIAPNNSPNPQAGPDGTYTLAALVKDGLTHAPVSAPGASFHYSNTNFDILGMLIEKVTGGSYRQALTDRILTPLGLTETSYPTSTALPSPYVHGYTGGRSGSFFFWYDTTLYQPTAAGSAGSLVSSLRDLTTFERALIDGQVVSPAALAQMHTTVPLGTDPHQAGAYGLGLEEFNLTCGGQAWGHGGDLPDGYSSLTMVTADGRYASVVTNTFVNAPATYTQPTRFDVINSALCAMPAA</sequence>
<dbReference type="Gene3D" id="3.40.710.10">
    <property type="entry name" value="DD-peptidase/beta-lactamase superfamily"/>
    <property type="match status" value="1"/>
</dbReference>
<comment type="caution">
    <text evidence="3">The sequence shown here is derived from an EMBL/GenBank/DDBJ whole genome shotgun (WGS) entry which is preliminary data.</text>
</comment>
<dbReference type="InterPro" id="IPR012338">
    <property type="entry name" value="Beta-lactam/transpept-like"/>
</dbReference>
<protein>
    <submittedName>
        <fullName evidence="3">Beta-lactamase family protein</fullName>
    </submittedName>
</protein>
<dbReference type="OrthoDB" id="503788at2"/>
<feature type="signal peptide" evidence="1">
    <location>
        <begin position="1"/>
        <end position="30"/>
    </location>
</feature>
<proteinExistence type="predicted"/>
<dbReference type="PANTHER" id="PTHR46825:SF7">
    <property type="entry name" value="D-ALANYL-D-ALANINE CARBOXYPEPTIDASE"/>
    <property type="match status" value="1"/>
</dbReference>
<evidence type="ECO:0000256" key="1">
    <source>
        <dbReference type="SAM" id="SignalP"/>
    </source>
</evidence>
<dbReference type="EMBL" id="VJWX01000025">
    <property type="protein sequence ID" value="TVT60210.1"/>
    <property type="molecule type" value="Genomic_DNA"/>
</dbReference>
<organism evidence="3 4">
    <name type="scientific">Amycolatopsis rhizosphaerae</name>
    <dbReference type="NCBI Taxonomy" id="2053003"/>
    <lineage>
        <taxon>Bacteria</taxon>
        <taxon>Bacillati</taxon>
        <taxon>Actinomycetota</taxon>
        <taxon>Actinomycetes</taxon>
        <taxon>Pseudonocardiales</taxon>
        <taxon>Pseudonocardiaceae</taxon>
        <taxon>Amycolatopsis</taxon>
    </lineage>
</organism>
<dbReference type="AlphaFoldDB" id="A0A558DGR2"/>
<dbReference type="InterPro" id="IPR050491">
    <property type="entry name" value="AmpC-like"/>
</dbReference>
<accession>A0A558DGR2</accession>
<evidence type="ECO:0000313" key="4">
    <source>
        <dbReference type="Proteomes" id="UP000320011"/>
    </source>
</evidence>
<feature type="chain" id="PRO_5021974898" evidence="1">
    <location>
        <begin position="31"/>
        <end position="381"/>
    </location>
</feature>
<name>A0A558DGR2_9PSEU</name>
<dbReference type="SUPFAM" id="SSF56601">
    <property type="entry name" value="beta-lactamase/transpeptidase-like"/>
    <property type="match status" value="1"/>
</dbReference>
<reference evidence="3 4" key="1">
    <citation type="submission" date="2019-07" db="EMBL/GenBank/DDBJ databases">
        <authorList>
            <person name="Duangmal K."/>
            <person name="Teo W.F.A."/>
        </authorList>
    </citation>
    <scope>NUCLEOTIDE SEQUENCE [LARGE SCALE GENOMIC DNA]</scope>
    <source>
        <strain evidence="3 4">TBRC 6029</strain>
    </source>
</reference>
<dbReference type="Pfam" id="PF00144">
    <property type="entry name" value="Beta-lactamase"/>
    <property type="match status" value="1"/>
</dbReference>
<feature type="domain" description="Beta-lactamase-related" evidence="2">
    <location>
        <begin position="50"/>
        <end position="359"/>
    </location>
</feature>
<reference evidence="3 4" key="2">
    <citation type="submission" date="2019-08" db="EMBL/GenBank/DDBJ databases">
        <title>Amycolatopsis acidicola sp. nov., isolated from peat swamp forest soil.</title>
        <authorList>
            <person name="Srisuk N."/>
        </authorList>
    </citation>
    <scope>NUCLEOTIDE SEQUENCE [LARGE SCALE GENOMIC DNA]</scope>
    <source>
        <strain evidence="3 4">TBRC 6029</strain>
    </source>
</reference>
<keyword evidence="1" id="KW-0732">Signal</keyword>
<gene>
    <name evidence="3" type="ORF">FNH05_04700</name>
</gene>
<dbReference type="RefSeq" id="WP_144586024.1">
    <property type="nucleotide sequence ID" value="NZ_VJWX01000025.1"/>
</dbReference>
<dbReference type="Proteomes" id="UP000320011">
    <property type="component" value="Unassembled WGS sequence"/>
</dbReference>
<evidence type="ECO:0000313" key="3">
    <source>
        <dbReference type="EMBL" id="TVT60210.1"/>
    </source>
</evidence>
<dbReference type="InterPro" id="IPR001466">
    <property type="entry name" value="Beta-lactam-related"/>
</dbReference>